<evidence type="ECO:0000313" key="1">
    <source>
        <dbReference type="EMBL" id="CCI46293.1"/>
    </source>
</evidence>
<comment type="caution">
    <text evidence="1">The sequence shown here is derived from an EMBL/GenBank/DDBJ whole genome shotgun (WGS) entry which is preliminary data.</text>
</comment>
<gene>
    <name evidence="1" type="ORF">BN9_072220</name>
</gene>
<proteinExistence type="predicted"/>
<dbReference type="AlphaFoldDB" id="A0A024GHC5"/>
<organism evidence="1 2">
    <name type="scientific">Albugo candida</name>
    <dbReference type="NCBI Taxonomy" id="65357"/>
    <lineage>
        <taxon>Eukaryota</taxon>
        <taxon>Sar</taxon>
        <taxon>Stramenopiles</taxon>
        <taxon>Oomycota</taxon>
        <taxon>Peronosporomycetes</taxon>
        <taxon>Albuginales</taxon>
        <taxon>Albuginaceae</taxon>
        <taxon>Albugo</taxon>
    </lineage>
</organism>
<evidence type="ECO:0000313" key="2">
    <source>
        <dbReference type="Proteomes" id="UP000053237"/>
    </source>
</evidence>
<dbReference type="Proteomes" id="UP000053237">
    <property type="component" value="Unassembled WGS sequence"/>
</dbReference>
<sequence>MNPLVAASPEHYSSHSSFLSEDPLALHSDTYPAALERHCTAMKVRPAALEKHWTAMKVRPAALKGHYTATEVYPPAWVEHWTALADHLAALKGHCTAPNVHPVALEGHWAALEVRLTALQEHWTALDHLAALEERWKHEKILVRMRRTQVVDLQDQKAAWAYLMVAEIPESFVEAADSHWMTTLKVAQKVLGGPFGVGHAVGHAKTFEKKTGGNRLRDRS</sequence>
<dbReference type="EMBL" id="CAIX01000122">
    <property type="protein sequence ID" value="CCI46293.1"/>
    <property type="molecule type" value="Genomic_DNA"/>
</dbReference>
<reference evidence="1 2" key="1">
    <citation type="submission" date="2012-05" db="EMBL/GenBank/DDBJ databases">
        <title>Recombination and specialization in a pathogen metapopulation.</title>
        <authorList>
            <person name="Gardiner A."/>
            <person name="Kemen E."/>
            <person name="Schultz-Larsen T."/>
            <person name="MacLean D."/>
            <person name="Van Oosterhout C."/>
            <person name="Jones J.D.G."/>
        </authorList>
    </citation>
    <scope>NUCLEOTIDE SEQUENCE [LARGE SCALE GENOMIC DNA]</scope>
    <source>
        <strain evidence="1 2">Ac Nc2</strain>
    </source>
</reference>
<protein>
    <submittedName>
        <fullName evidence="1">Uncharacterized protein</fullName>
    </submittedName>
</protein>
<accession>A0A024GHC5</accession>
<dbReference type="InParanoid" id="A0A024GHC5"/>
<name>A0A024GHC5_9STRA</name>
<keyword evidence="2" id="KW-1185">Reference proteome</keyword>